<dbReference type="KEGG" id="lar:lam_892"/>
<keyword evidence="3 7" id="KW-1133">Transmembrane helix</keyword>
<dbReference type="CDD" id="cd08010">
    <property type="entry name" value="MltG_like"/>
    <property type="match status" value="1"/>
</dbReference>
<dbReference type="HOGENOM" id="CLU_025574_0_0_5"/>
<dbReference type="EMBL" id="CP006604">
    <property type="protein sequence ID" value="AHA28224.1"/>
    <property type="molecule type" value="Genomic_DNA"/>
</dbReference>
<comment type="catalytic activity">
    <reaction evidence="7">
        <text>a peptidoglycan chain = a peptidoglycan chain with N-acetyl-1,6-anhydromuramyl-[peptide] at the reducing end + a peptidoglycan chain with N-acetylglucosamine at the non-reducing end.</text>
        <dbReference type="EC" id="4.2.2.29"/>
    </reaction>
</comment>
<evidence type="ECO:0000313" key="8">
    <source>
        <dbReference type="EMBL" id="AHA28224.1"/>
    </source>
</evidence>
<evidence type="ECO:0000256" key="5">
    <source>
        <dbReference type="ARBA" id="ARBA00023239"/>
    </source>
</evidence>
<dbReference type="InterPro" id="IPR003770">
    <property type="entry name" value="MLTG-like"/>
</dbReference>
<dbReference type="eggNOG" id="COG1559">
    <property type="taxonomic scope" value="Bacteria"/>
</dbReference>
<evidence type="ECO:0000256" key="4">
    <source>
        <dbReference type="ARBA" id="ARBA00023136"/>
    </source>
</evidence>
<accession>U6B596</accession>
<evidence type="ECO:0000256" key="3">
    <source>
        <dbReference type="ARBA" id="ARBA00022989"/>
    </source>
</evidence>
<dbReference type="GO" id="GO:0071555">
    <property type="term" value="P:cell wall organization"/>
    <property type="evidence" value="ECO:0007669"/>
    <property type="project" value="UniProtKB-KW"/>
</dbReference>
<reference evidence="8 9" key="1">
    <citation type="journal article" date="2014" name="Mol. Plant Microbe Interact.">
        <title>The complete genome sequence of Candidatus Liberibacter americanus, associated with citrus Huanglongbing.</title>
        <authorList>
            <person name="Wulff N.A."/>
            <person name="Zhang S."/>
            <person name="Setubal J.C."/>
            <person name="Almeida N.F."/>
            <person name="Martins E.C."/>
            <person name="Harakava R."/>
            <person name="Kumar D."/>
            <person name="Rangel L.T."/>
            <person name="Foissac X."/>
            <person name="Bove J."/>
            <person name="Gabriel D.W."/>
        </authorList>
    </citation>
    <scope>NUCLEOTIDE SEQUENCE [LARGE SCALE GENOMIC DNA]</scope>
    <source>
        <strain evidence="8 9">Sao Paulo</strain>
    </source>
</reference>
<protein>
    <recommendedName>
        <fullName evidence="7">Endolytic murein transglycosylase</fullName>
        <ecNumber evidence="7">4.2.2.29</ecNumber>
    </recommendedName>
    <alternativeName>
        <fullName evidence="7">Peptidoglycan lytic transglycosylase</fullName>
    </alternativeName>
    <alternativeName>
        <fullName evidence="7">Peptidoglycan polymerization terminase</fullName>
    </alternativeName>
</protein>
<keyword evidence="6 7" id="KW-0961">Cell wall biogenesis/degradation</keyword>
<evidence type="ECO:0000313" key="9">
    <source>
        <dbReference type="Proteomes" id="UP000017862"/>
    </source>
</evidence>
<dbReference type="Gene3D" id="3.30.160.60">
    <property type="entry name" value="Classic Zinc Finger"/>
    <property type="match status" value="1"/>
</dbReference>
<dbReference type="PATRIC" id="fig|1261131.3.peg.854"/>
<dbReference type="Proteomes" id="UP000017862">
    <property type="component" value="Chromosome"/>
</dbReference>
<dbReference type="NCBIfam" id="TIGR00247">
    <property type="entry name" value="endolytic transglycosylase MltG"/>
    <property type="match status" value="1"/>
</dbReference>
<dbReference type="PANTHER" id="PTHR30518">
    <property type="entry name" value="ENDOLYTIC MUREIN TRANSGLYCOSYLASE"/>
    <property type="match status" value="1"/>
</dbReference>
<dbReference type="EC" id="4.2.2.29" evidence="7"/>
<dbReference type="GO" id="GO:0008932">
    <property type="term" value="F:lytic endotransglycosylase activity"/>
    <property type="evidence" value="ECO:0007669"/>
    <property type="project" value="UniProtKB-UniRule"/>
</dbReference>
<dbReference type="Pfam" id="PF02618">
    <property type="entry name" value="YceG"/>
    <property type="match status" value="1"/>
</dbReference>
<dbReference type="PANTHER" id="PTHR30518:SF2">
    <property type="entry name" value="ENDOLYTIC MUREIN TRANSGLYCOSYLASE"/>
    <property type="match status" value="1"/>
</dbReference>
<sequence length="280" mass="31641">MTLRDISRELFRNGMIDNSCIFQYTTRLRLGSQVLKAGEYKIDIGSSMFQIAEKMFHGKTFLHSISFPEGFTVKQIFKRLEDNPFLTGELPSKLPREGDLYPSTYMFPLGTNRSDIIDQAILAQKKVVDDIWANRNLNIPIKNKEDLVILASIVEKETSRADERAHVASVFINRLLKDIRLQSDSTVAYGICDGNYHLLDRKINRSDLAKKTPYNSYLINGLPPTAISNPSRFSLEAVANPLNTDDLYFVSDGDGGHLFSNNLKYHNANVQKLRSKSSAS</sequence>
<dbReference type="GO" id="GO:0005886">
    <property type="term" value="C:plasma membrane"/>
    <property type="evidence" value="ECO:0007669"/>
    <property type="project" value="UniProtKB-UniRule"/>
</dbReference>
<keyword evidence="4 7" id="KW-0472">Membrane</keyword>
<dbReference type="STRING" id="1261131.lam_892"/>
<keyword evidence="5 7" id="KW-0456">Lyase</keyword>
<keyword evidence="7" id="KW-0997">Cell inner membrane</keyword>
<comment type="similarity">
    <text evidence="7">Belongs to the transglycosylase MltG family.</text>
</comment>
<evidence type="ECO:0000256" key="1">
    <source>
        <dbReference type="ARBA" id="ARBA00022475"/>
    </source>
</evidence>
<keyword evidence="9" id="KW-1185">Reference proteome</keyword>
<keyword evidence="2 7" id="KW-0812">Transmembrane</keyword>
<dbReference type="GO" id="GO:0009252">
    <property type="term" value="P:peptidoglycan biosynthetic process"/>
    <property type="evidence" value="ECO:0007669"/>
    <property type="project" value="UniProtKB-UniRule"/>
</dbReference>
<keyword evidence="1 7" id="KW-1003">Cell membrane</keyword>
<evidence type="ECO:0000256" key="7">
    <source>
        <dbReference type="HAMAP-Rule" id="MF_02065"/>
    </source>
</evidence>
<dbReference type="Gene3D" id="3.30.1490.480">
    <property type="entry name" value="Endolytic murein transglycosylase"/>
    <property type="match status" value="1"/>
</dbReference>
<dbReference type="HAMAP" id="MF_02065">
    <property type="entry name" value="MltG"/>
    <property type="match status" value="1"/>
</dbReference>
<proteinExistence type="inferred from homology"/>
<gene>
    <name evidence="7" type="primary">mltG</name>
    <name evidence="8" type="ORF">lam_892</name>
</gene>
<dbReference type="AlphaFoldDB" id="U6B596"/>
<evidence type="ECO:0000256" key="2">
    <source>
        <dbReference type="ARBA" id="ARBA00022692"/>
    </source>
</evidence>
<organism evidence="8 9">
    <name type="scientific">Candidatus Liberibacter americanus str. Sao Paulo</name>
    <dbReference type="NCBI Taxonomy" id="1261131"/>
    <lineage>
        <taxon>Bacteria</taxon>
        <taxon>Pseudomonadati</taxon>
        <taxon>Pseudomonadota</taxon>
        <taxon>Alphaproteobacteria</taxon>
        <taxon>Hyphomicrobiales</taxon>
        <taxon>Rhizobiaceae</taxon>
        <taxon>Liberibacter</taxon>
    </lineage>
</organism>
<evidence type="ECO:0000256" key="6">
    <source>
        <dbReference type="ARBA" id="ARBA00023316"/>
    </source>
</evidence>
<feature type="site" description="Important for catalytic activity" evidence="7">
    <location>
        <position position="157"/>
    </location>
</feature>
<comment type="function">
    <text evidence="7">Functions as a peptidoglycan terminase that cleaves nascent peptidoglycan strands endolytically to terminate their elongation.</text>
</comment>
<name>U6B596_9HYPH</name>